<dbReference type="Pfam" id="PF00196">
    <property type="entry name" value="GerE"/>
    <property type="match status" value="1"/>
</dbReference>
<keyword evidence="5" id="KW-0902">Two-component regulatory system</keyword>
<keyword evidence="9" id="KW-1185">Reference proteome</keyword>
<dbReference type="PROSITE" id="PS50109">
    <property type="entry name" value="HIS_KIN"/>
    <property type="match status" value="1"/>
</dbReference>
<feature type="domain" description="HTH luxR-type" evidence="6">
    <location>
        <begin position="301"/>
        <end position="366"/>
    </location>
</feature>
<evidence type="ECO:0000259" key="6">
    <source>
        <dbReference type="PROSITE" id="PS50043"/>
    </source>
</evidence>
<dbReference type="PANTHER" id="PTHR24421">
    <property type="entry name" value="NITRATE/NITRITE SENSOR PROTEIN NARX-RELATED"/>
    <property type="match status" value="1"/>
</dbReference>
<dbReference type="EC" id="2.7.13.3" evidence="2"/>
<dbReference type="PRINTS" id="PR00344">
    <property type="entry name" value="BCTRLSENSOR"/>
</dbReference>
<proteinExistence type="predicted"/>
<dbReference type="SMART" id="SM00387">
    <property type="entry name" value="HATPase_c"/>
    <property type="match status" value="1"/>
</dbReference>
<dbReference type="GO" id="GO:0004673">
    <property type="term" value="F:protein histidine kinase activity"/>
    <property type="evidence" value="ECO:0007669"/>
    <property type="project" value="UniProtKB-EC"/>
</dbReference>
<evidence type="ECO:0000256" key="5">
    <source>
        <dbReference type="ARBA" id="ARBA00023012"/>
    </source>
</evidence>
<dbReference type="InterPro" id="IPR003594">
    <property type="entry name" value="HATPase_dom"/>
</dbReference>
<dbReference type="InterPro" id="IPR036388">
    <property type="entry name" value="WH-like_DNA-bd_sf"/>
</dbReference>
<evidence type="ECO:0000313" key="9">
    <source>
        <dbReference type="Proteomes" id="UP000194360"/>
    </source>
</evidence>
<evidence type="ECO:0000256" key="2">
    <source>
        <dbReference type="ARBA" id="ARBA00012438"/>
    </source>
</evidence>
<dbReference type="GO" id="GO:0000160">
    <property type="term" value="P:phosphorelay signal transduction system"/>
    <property type="evidence" value="ECO:0007669"/>
    <property type="project" value="UniProtKB-KW"/>
</dbReference>
<dbReference type="InterPro" id="IPR005467">
    <property type="entry name" value="His_kinase_dom"/>
</dbReference>
<dbReference type="SUPFAM" id="SSF46894">
    <property type="entry name" value="C-terminal effector domain of the bipartite response regulators"/>
    <property type="match status" value="1"/>
</dbReference>
<reference evidence="8 9" key="1">
    <citation type="submission" date="2016-09" db="EMBL/GenBank/DDBJ databases">
        <title>Pseudonocardia autotrophica DSM535, a candidate organism with high potential of specific P450 cytochromes.</title>
        <authorList>
            <person name="Grumaz C."/>
            <person name="Vainshtein Y."/>
            <person name="Kirstahler P."/>
            <person name="Sohn K."/>
        </authorList>
    </citation>
    <scope>NUCLEOTIDE SEQUENCE [LARGE SCALE GENOMIC DNA]</scope>
    <source>
        <strain evidence="8 9">DSM 535</strain>
    </source>
</reference>
<dbReference type="InterPro" id="IPR016032">
    <property type="entry name" value="Sig_transdc_resp-reg_C-effctor"/>
</dbReference>
<comment type="caution">
    <text evidence="8">The sequence shown here is derived from an EMBL/GenBank/DDBJ whole genome shotgun (WGS) entry which is preliminary data.</text>
</comment>
<dbReference type="GO" id="GO:0003677">
    <property type="term" value="F:DNA binding"/>
    <property type="evidence" value="ECO:0007669"/>
    <property type="project" value="InterPro"/>
</dbReference>
<dbReference type="InterPro" id="IPR036890">
    <property type="entry name" value="HATPase_C_sf"/>
</dbReference>
<gene>
    <name evidence="8" type="primary">uhpA</name>
    <name evidence="8" type="ORF">BG845_05764</name>
</gene>
<dbReference type="InterPro" id="IPR000792">
    <property type="entry name" value="Tscrpt_reg_LuxR_C"/>
</dbReference>
<organism evidence="8 9">
    <name type="scientific">Pseudonocardia autotrophica</name>
    <name type="common">Amycolata autotrophica</name>
    <name type="synonym">Nocardia autotrophica</name>
    <dbReference type="NCBI Taxonomy" id="2074"/>
    <lineage>
        <taxon>Bacteria</taxon>
        <taxon>Bacillati</taxon>
        <taxon>Actinomycetota</taxon>
        <taxon>Actinomycetes</taxon>
        <taxon>Pseudonocardiales</taxon>
        <taxon>Pseudonocardiaceae</taxon>
        <taxon>Pseudonocardia</taxon>
    </lineage>
</organism>
<accession>A0A1Y2MKW7</accession>
<feature type="domain" description="Histidine kinase" evidence="7">
    <location>
        <begin position="176"/>
        <end position="276"/>
    </location>
</feature>
<evidence type="ECO:0000256" key="4">
    <source>
        <dbReference type="ARBA" id="ARBA00022777"/>
    </source>
</evidence>
<keyword evidence="3" id="KW-0808">Transferase</keyword>
<dbReference type="AlphaFoldDB" id="A0A1Y2MKW7"/>
<dbReference type="SUPFAM" id="SSF55874">
    <property type="entry name" value="ATPase domain of HSP90 chaperone/DNA topoisomerase II/histidine kinase"/>
    <property type="match status" value="1"/>
</dbReference>
<evidence type="ECO:0000256" key="1">
    <source>
        <dbReference type="ARBA" id="ARBA00000085"/>
    </source>
</evidence>
<dbReference type="Gene3D" id="3.30.565.10">
    <property type="entry name" value="Histidine kinase-like ATPase, C-terminal domain"/>
    <property type="match status" value="1"/>
</dbReference>
<dbReference type="Gene3D" id="1.10.10.10">
    <property type="entry name" value="Winged helix-like DNA-binding domain superfamily/Winged helix DNA-binding domain"/>
    <property type="match status" value="1"/>
</dbReference>
<dbReference type="InterPro" id="IPR050482">
    <property type="entry name" value="Sensor_HK_TwoCompSys"/>
</dbReference>
<sequence>MLLGQDRVVDRAAMTSELVRMLRGASRDMRCPRSAVVLSGVDGNGPAVAAAHAPGSGADVVDAEAVVASVDRTWRSGPWSEGSVLVAPMWNGEDLLGACAFLGIPAPAAAWDIELVRAELYAARAVAIVSPRYRLPVPAADALPDLVRAEVCRAFAADPRPARVVVSGTERPVRPELARSALDVLRASLENARAHAGPCRIRVGVLYDDRELCLLVEDDGRGFDPAVALDRAGPGSGDGSGLAAVAARTRAVGGVVEIDSVQGWGTRVRVRLPHHPAGRLAPPSPRAAWVPVSPARPLPVAGGNDAALTRREREVRALVEQGMADKQIATRLEISAKTVEKHVGALLRKTGARNRTMLARLSMADLGPATPA</sequence>
<dbReference type="PROSITE" id="PS50043">
    <property type="entry name" value="HTH_LUXR_2"/>
    <property type="match status" value="1"/>
</dbReference>
<dbReference type="SMART" id="SM00421">
    <property type="entry name" value="HTH_LUXR"/>
    <property type="match status" value="1"/>
</dbReference>
<dbReference type="OrthoDB" id="3534981at2"/>
<dbReference type="CDD" id="cd06170">
    <property type="entry name" value="LuxR_C_like"/>
    <property type="match status" value="1"/>
</dbReference>
<evidence type="ECO:0000313" key="8">
    <source>
        <dbReference type="EMBL" id="OSY35926.1"/>
    </source>
</evidence>
<keyword evidence="4" id="KW-0418">Kinase</keyword>
<dbReference type="GO" id="GO:0006355">
    <property type="term" value="P:regulation of DNA-templated transcription"/>
    <property type="evidence" value="ECO:0007669"/>
    <property type="project" value="InterPro"/>
</dbReference>
<dbReference type="InterPro" id="IPR004358">
    <property type="entry name" value="Sig_transdc_His_kin-like_C"/>
</dbReference>
<dbReference type="STRING" id="2074.BG845_05764"/>
<dbReference type="Pfam" id="PF02518">
    <property type="entry name" value="HATPase_c"/>
    <property type="match status" value="1"/>
</dbReference>
<dbReference type="EMBL" id="MIGB01000045">
    <property type="protein sequence ID" value="OSY35926.1"/>
    <property type="molecule type" value="Genomic_DNA"/>
</dbReference>
<evidence type="ECO:0000259" key="7">
    <source>
        <dbReference type="PROSITE" id="PS50109"/>
    </source>
</evidence>
<comment type="catalytic activity">
    <reaction evidence="1">
        <text>ATP + protein L-histidine = ADP + protein N-phospho-L-histidine.</text>
        <dbReference type="EC" id="2.7.13.3"/>
    </reaction>
</comment>
<dbReference type="PANTHER" id="PTHR24421:SF61">
    <property type="entry name" value="OXYGEN SENSOR HISTIDINE KINASE NREB"/>
    <property type="match status" value="1"/>
</dbReference>
<protein>
    <recommendedName>
        <fullName evidence="2">histidine kinase</fullName>
        <ecNumber evidence="2">2.7.13.3</ecNumber>
    </recommendedName>
</protein>
<dbReference type="CDD" id="cd16917">
    <property type="entry name" value="HATPase_UhpB-NarQ-NarX-like"/>
    <property type="match status" value="1"/>
</dbReference>
<evidence type="ECO:0000256" key="3">
    <source>
        <dbReference type="ARBA" id="ARBA00022679"/>
    </source>
</evidence>
<dbReference type="PRINTS" id="PR00038">
    <property type="entry name" value="HTHLUXR"/>
</dbReference>
<name>A0A1Y2MKW7_PSEAH</name>
<dbReference type="Proteomes" id="UP000194360">
    <property type="component" value="Unassembled WGS sequence"/>
</dbReference>
<dbReference type="RefSeq" id="WP_085915868.1">
    <property type="nucleotide sequence ID" value="NZ_AP018920.1"/>
</dbReference>